<sequence>MFRQNSFDVEKPEYRICCGIHVRKLASFVAIIFLSLTIFSIPNTFFVASSSISWGIALAIQNVIAVTSFALVLLADKSQKPQYYLPCLFYLGLQFVLLLPLLFIVASGCVNALQLDFRRGDDRG</sequence>
<dbReference type="WBParaSite" id="JU765_v2.g10856.t1">
    <property type="protein sequence ID" value="JU765_v2.g10856.t1"/>
    <property type="gene ID" value="JU765_v2.g10856"/>
</dbReference>
<proteinExistence type="predicted"/>
<evidence type="ECO:0000313" key="2">
    <source>
        <dbReference type="WBParaSite" id="JU765_v2.g10856.t1"/>
    </source>
</evidence>
<protein>
    <submittedName>
        <fullName evidence="2">Uncharacterized protein</fullName>
    </submittedName>
</protein>
<dbReference type="Proteomes" id="UP000887576">
    <property type="component" value="Unplaced"/>
</dbReference>
<organism evidence="1 2">
    <name type="scientific">Panagrolaimus sp. JU765</name>
    <dbReference type="NCBI Taxonomy" id="591449"/>
    <lineage>
        <taxon>Eukaryota</taxon>
        <taxon>Metazoa</taxon>
        <taxon>Ecdysozoa</taxon>
        <taxon>Nematoda</taxon>
        <taxon>Chromadorea</taxon>
        <taxon>Rhabditida</taxon>
        <taxon>Tylenchina</taxon>
        <taxon>Panagrolaimomorpha</taxon>
        <taxon>Panagrolaimoidea</taxon>
        <taxon>Panagrolaimidae</taxon>
        <taxon>Panagrolaimus</taxon>
    </lineage>
</organism>
<name>A0AC34PX65_9BILA</name>
<evidence type="ECO:0000313" key="1">
    <source>
        <dbReference type="Proteomes" id="UP000887576"/>
    </source>
</evidence>
<accession>A0AC34PX65</accession>
<reference evidence="2" key="1">
    <citation type="submission" date="2022-11" db="UniProtKB">
        <authorList>
            <consortium name="WormBaseParasite"/>
        </authorList>
    </citation>
    <scope>IDENTIFICATION</scope>
</reference>